<organism evidence="1 2">
    <name type="scientific">Arthrobacter nitrophenolicus</name>
    <dbReference type="NCBI Taxonomy" id="683150"/>
    <lineage>
        <taxon>Bacteria</taxon>
        <taxon>Bacillati</taxon>
        <taxon>Actinomycetota</taxon>
        <taxon>Actinomycetes</taxon>
        <taxon>Micrococcales</taxon>
        <taxon>Micrococcaceae</taxon>
        <taxon>Arthrobacter</taxon>
    </lineage>
</organism>
<gene>
    <name evidence="1" type="ORF">ABIC98_002885</name>
</gene>
<proteinExistence type="predicted"/>
<evidence type="ECO:0000313" key="2">
    <source>
        <dbReference type="Proteomes" id="UP001549207"/>
    </source>
</evidence>
<keyword evidence="2" id="KW-1185">Reference proteome</keyword>
<dbReference type="EMBL" id="JBEPNJ010000012">
    <property type="protein sequence ID" value="MET3773225.1"/>
    <property type="molecule type" value="Genomic_DNA"/>
</dbReference>
<dbReference type="Proteomes" id="UP001549207">
    <property type="component" value="Unassembled WGS sequence"/>
</dbReference>
<name>A0ACC6TI61_9MICC</name>
<accession>A0ACC6TI61</accession>
<comment type="caution">
    <text evidence="1">The sequence shown here is derived from an EMBL/GenBank/DDBJ whole genome shotgun (WGS) entry which is preliminary data.</text>
</comment>
<sequence>MSRIESFISAFRSDATDGDPVKRIKIPLIQRDYAQGRRGVKVDEIRETFLDVLREALDGPHPQRVSLDFIYGEIDHGTLQPLDGQQRLTTLFLLHWYIAARAGVLDNSSPWTQFSYATRQSARRFCERLVTAVPPSDVEKLSGWIIDQSWYLFVWRHDPTIQSMLVMLDAIHEQFSEVDAVIAWERLADTAEPAVSFHLLPLPDMGSAEDLYIKMNSRGKPLTDFENFKAHFEKIIETSPRASEFAQKVDVEWVDVFWHLRGDDDLVDDEFLRYVEFVTEVCEWSDPVLPSIPGLPLVKRTERIFGDTNPSSADHLEFIFSAFDAWIDRDIPATFSQLFGRNSHLNEPEHKVPLFFRGTDVNLFGSCCRSYGLRSGSSRLFTFGQTLILLAVLLHITHATEDFPRRIRVLRNLIEGSTVEMRAERMPRLIADTKVLILTGELPEPGNGFSVPQIDDERAKQLFRAANPATEKALDDLEDHPLLRGSLNAFELDAAKFEQRAEAFREVIRSDDLWTEAAGALLTIGNYERARGRDPQNTRSFQFATPNKAYRDVWRLLLTGATRKGLEPTSQVLADFLDGITGRPESLAETLQDMQREWLAEREVTMEFDWRYYMVKYPDMRSGGSGIYFAEGGRLGYSLCNLRGGMTQMNSRYRDPYLFTIWRQLGEPPEVENPWFIGYEWNPRFLTLIASGTGIQCFDDGFRLSAPTEADSVSVFKCALAELGIGDDGIFAIEQTAIGGRQVDSEDRIEVGAALVRALISRGL</sequence>
<reference evidence="1" key="1">
    <citation type="submission" date="2024-06" db="EMBL/GenBank/DDBJ databases">
        <title>Genomic Encyclopedia of Type Strains, Phase IV (KMG-IV): sequencing the most valuable type-strain genomes for metagenomic binning, comparative biology and taxonomic classification.</title>
        <authorList>
            <person name="Goeker M."/>
        </authorList>
    </citation>
    <scope>NUCLEOTIDE SEQUENCE</scope>
    <source>
        <strain evidence="1">SJCon</strain>
    </source>
</reference>
<evidence type="ECO:0000313" key="1">
    <source>
        <dbReference type="EMBL" id="MET3773225.1"/>
    </source>
</evidence>
<protein>
    <submittedName>
        <fullName evidence="1">Uncharacterized protein</fullName>
    </submittedName>
</protein>